<sequence>MTICESETVHEDFGRLMKEFKKIGVPSEFCKRVFSTQFPDNEFYIVRAYVPPPPPRPYIFYTIGNMNDTRKNFGGMLRAFMRLENPNAHLVVKAQSNAPIHLKLPNVQIINEELTEEQMNDLHNTCDCYVSSSHSEGIGMGPVEAALRDKPVIISDFGGICEYVKTPYTVQCKPVKIGRDNYLFKKDMIWGEPDEDQLFEYMKDALDKNSRHMDHTHTKNIMSPKNIIKDIESMYK</sequence>
<dbReference type="InterPro" id="IPR001296">
    <property type="entry name" value="Glyco_trans_1"/>
</dbReference>
<proteinExistence type="predicted"/>
<evidence type="ECO:0000313" key="2">
    <source>
        <dbReference type="EMBL" id="QIZ31270.1"/>
    </source>
</evidence>
<reference evidence="2" key="1">
    <citation type="journal article" date="2020" name="Sci. Adv.">
        <title>Virus-host coexistence in phytoplankton through the genomic lens.</title>
        <authorList>
            <person name="Yau S."/>
            <person name="Krasovec M."/>
            <person name="Benites L.F."/>
            <person name="Rombauts S."/>
            <person name="Groussin M."/>
            <person name="Vancaester E."/>
            <person name="Aury J.M."/>
            <person name="Derelle E."/>
            <person name="Desdevises Y."/>
            <person name="Escande M.L."/>
            <person name="Grimsley N."/>
            <person name="Guy J."/>
            <person name="Moreau H."/>
            <person name="Sanchez-Brosseau S."/>
            <person name="van de Peer Y."/>
            <person name="Vandepoele K."/>
            <person name="Gourbiere S."/>
            <person name="Piganeau G."/>
        </authorList>
    </citation>
    <scope>NUCLEOTIDE SEQUENCE</scope>
    <source>
        <strain evidence="2">OmV2</strain>
    </source>
</reference>
<feature type="domain" description="Glycosyl transferase family 1" evidence="1">
    <location>
        <begin position="55"/>
        <end position="166"/>
    </location>
</feature>
<accession>A0A6H1QWC3</accession>
<dbReference type="PANTHER" id="PTHR46656:SF3">
    <property type="entry name" value="PUTATIVE-RELATED"/>
    <property type="match status" value="1"/>
</dbReference>
<evidence type="ECO:0000259" key="1">
    <source>
        <dbReference type="Pfam" id="PF00534"/>
    </source>
</evidence>
<organism evidence="2">
    <name type="scientific">Ostreococcus mediterraneus virus 2</name>
    <dbReference type="NCBI Taxonomy" id="2726183"/>
    <lineage>
        <taxon>Viruses</taxon>
        <taxon>Varidnaviria</taxon>
        <taxon>Bamfordvirae</taxon>
        <taxon>Nucleocytoviricota</taxon>
        <taxon>Megaviricetes</taxon>
        <taxon>Algavirales</taxon>
        <taxon>Phycodnaviridae</taxon>
        <taxon>Prasinovirus</taxon>
    </lineage>
</organism>
<gene>
    <name evidence="2" type="ORF">orf00324</name>
</gene>
<dbReference type="EMBL" id="MN688676">
    <property type="protein sequence ID" value="QIZ31270.1"/>
    <property type="molecule type" value="Genomic_DNA"/>
</dbReference>
<dbReference type="Gene3D" id="3.40.50.2000">
    <property type="entry name" value="Glycogen Phosphorylase B"/>
    <property type="match status" value="1"/>
</dbReference>
<protein>
    <recommendedName>
        <fullName evidence="1">Glycosyl transferase family 1 domain-containing protein</fullName>
    </recommendedName>
</protein>
<dbReference type="SUPFAM" id="SSF53756">
    <property type="entry name" value="UDP-Glycosyltransferase/glycogen phosphorylase"/>
    <property type="match status" value="1"/>
</dbReference>
<dbReference type="PANTHER" id="PTHR46656">
    <property type="entry name" value="PUTATIVE-RELATED"/>
    <property type="match status" value="1"/>
</dbReference>
<dbReference type="Pfam" id="PF00534">
    <property type="entry name" value="Glycos_transf_1"/>
    <property type="match status" value="1"/>
</dbReference>
<name>A0A6H1QWC3_9PHYC</name>
<dbReference type="GO" id="GO:0016757">
    <property type="term" value="F:glycosyltransferase activity"/>
    <property type="evidence" value="ECO:0007669"/>
    <property type="project" value="InterPro"/>
</dbReference>